<evidence type="ECO:0000256" key="1">
    <source>
        <dbReference type="SAM" id="Phobius"/>
    </source>
</evidence>
<feature type="transmembrane region" description="Helical" evidence="1">
    <location>
        <begin position="475"/>
        <end position="497"/>
    </location>
</feature>
<feature type="transmembrane region" description="Helical" evidence="1">
    <location>
        <begin position="31"/>
        <end position="50"/>
    </location>
</feature>
<keyword evidence="1" id="KW-0812">Transmembrane</keyword>
<accession>A0ABP6KSI2</accession>
<feature type="transmembrane region" description="Helical" evidence="1">
    <location>
        <begin position="447"/>
        <end position="468"/>
    </location>
</feature>
<gene>
    <name evidence="2" type="ORF">GCM10017559_48830</name>
</gene>
<feature type="transmembrane region" description="Helical" evidence="1">
    <location>
        <begin position="312"/>
        <end position="330"/>
    </location>
</feature>
<dbReference type="Gene3D" id="2.60.120.200">
    <property type="match status" value="1"/>
</dbReference>
<dbReference type="Proteomes" id="UP001499930">
    <property type="component" value="Unassembled WGS sequence"/>
</dbReference>
<evidence type="ECO:0008006" key="4">
    <source>
        <dbReference type="Google" id="ProtNLM"/>
    </source>
</evidence>
<reference evidence="3" key="1">
    <citation type="journal article" date="2019" name="Int. J. Syst. Evol. Microbiol.">
        <title>The Global Catalogue of Microorganisms (GCM) 10K type strain sequencing project: providing services to taxonomists for standard genome sequencing and annotation.</title>
        <authorList>
            <consortium name="The Broad Institute Genomics Platform"/>
            <consortium name="The Broad Institute Genome Sequencing Center for Infectious Disease"/>
            <person name="Wu L."/>
            <person name="Ma J."/>
        </authorList>
    </citation>
    <scope>NUCLEOTIDE SEQUENCE [LARGE SCALE GENOMIC DNA]</scope>
    <source>
        <strain evidence="3">JCM 3106</strain>
    </source>
</reference>
<evidence type="ECO:0000313" key="2">
    <source>
        <dbReference type="EMBL" id="GAA3018947.1"/>
    </source>
</evidence>
<protein>
    <recommendedName>
        <fullName evidence="4">DUF1349 domain-containing protein</fullName>
    </recommendedName>
</protein>
<feature type="transmembrane region" description="Helical" evidence="1">
    <location>
        <begin position="541"/>
        <end position="561"/>
    </location>
</feature>
<name>A0ABP6KSI2_9ACTN</name>
<dbReference type="EMBL" id="BAAAWD010000014">
    <property type="protein sequence ID" value="GAA3018947.1"/>
    <property type="molecule type" value="Genomic_DNA"/>
</dbReference>
<feature type="transmembrane region" description="Helical" evidence="1">
    <location>
        <begin position="405"/>
        <end position="427"/>
    </location>
</feature>
<sequence length="573" mass="58326">MPRSSEDTAEPSLTVRVRREWGKFRTRGRTAAMTSAILVTVLLGVLSAIATSLGTSCTAGTVEVPCPADPAGPHGRAVSDTSYLVHRPLGRNGEITVRLTSMTGIITYPPPGHDEIVPGLVPWAKAGVIIKDGTARGSSYAALMLTGAHGVRMQHDYVHDTAGRPGGVSPRAPRWLRLTRSGDTVTGHESADGTRWAKVGTARLPALPETVRVGLFVASPGDLTLTRVGLGASLPESRFTQATAVFDHVSVRGGTSTGGWSHGSVGEMGHTDWERHHRPPGLVESDGTFTVTGTGDIGPVGTGVGHAVEGSLAGLVVGLVIVMVVAVRFMTTEYRPGPAGGAPGDVTGGAADGMTGGMTGGATGDVTGGMTGGATGDVTGGTAGDVRGGASGGAAPAFRTAVAKAVVTAAVTFAAGLVAAAVVVAAGPRILRAGGAGVLPVPLLTELRVVAGAAALLAVAAVLALALGALLRRTWAAILVAISAVVLPYLLAVLPILPDDVARWLLRLTPAAGFAVYRTAREYPQVVAHYAPSAGYPPLPWWAGFGVLCGYAVAVLALVRLRSHRRDGERSPR</sequence>
<comment type="caution">
    <text evidence="2">The sequence shown here is derived from an EMBL/GenBank/DDBJ whole genome shotgun (WGS) entry which is preliminary data.</text>
</comment>
<keyword evidence="1" id="KW-1133">Transmembrane helix</keyword>
<evidence type="ECO:0000313" key="3">
    <source>
        <dbReference type="Proteomes" id="UP001499930"/>
    </source>
</evidence>
<keyword evidence="3" id="KW-1185">Reference proteome</keyword>
<dbReference type="RefSeq" id="WP_344899209.1">
    <property type="nucleotide sequence ID" value="NZ_BAAAWD010000014.1"/>
</dbReference>
<proteinExistence type="predicted"/>
<keyword evidence="1" id="KW-0472">Membrane</keyword>
<organism evidence="2 3">
    <name type="scientific">Streptosporangium longisporum</name>
    <dbReference type="NCBI Taxonomy" id="46187"/>
    <lineage>
        <taxon>Bacteria</taxon>
        <taxon>Bacillati</taxon>
        <taxon>Actinomycetota</taxon>
        <taxon>Actinomycetes</taxon>
        <taxon>Streptosporangiales</taxon>
        <taxon>Streptosporangiaceae</taxon>
        <taxon>Streptosporangium</taxon>
    </lineage>
</organism>